<keyword evidence="7" id="KW-1185">Reference proteome</keyword>
<organism evidence="6 7">
    <name type="scientific">Neobacillus novalis</name>
    <dbReference type="NCBI Taxonomy" id="220687"/>
    <lineage>
        <taxon>Bacteria</taxon>
        <taxon>Bacillati</taxon>
        <taxon>Bacillota</taxon>
        <taxon>Bacilli</taxon>
        <taxon>Bacillales</taxon>
        <taxon>Bacillaceae</taxon>
        <taxon>Neobacillus</taxon>
    </lineage>
</organism>
<keyword evidence="5" id="KW-0812">Transmembrane</keyword>
<dbReference type="InterPro" id="IPR004995">
    <property type="entry name" value="Spore_Ger"/>
</dbReference>
<sequence length="513" mass="57568">MPIFSKNKHKTQNSTNKQMFFGEDYDIRRKWFKATFQNSDDITFHELTANQTRCGIVFLQGMVDQQTFDDQILKYIVSPGFASSQKELLHKILDLQSISTMCTSIVTDIQEAADSVLDGKIIIFFEGDSRMLVIPLTSFEKRAVSETSNENVIRGPREAFVEDIHTNITMIRRKIKSADLKMEQLVIGKYTKTKVMIGYIEGLCKEGLITDIKQLINQIEIDGVLGSSYLEECFDHFPLSPFPQAQKTERPDVAAAALLEGRVVIFVDGTPIPLLVPVTMYMFLQSAEDYYQRFFLTSFIRLLRYAYLVLSLLFPSFYIAITTFHPEMIPTTLLINVAASRDNVPFPGLVEAFIMEIAFEGLREAGIRTPKVVGQAIGILGALVIGQAAVQAGIVSAPMVIIVSITGIASFIIPAYDFAFTIRLLRFPIMILAGSFGIFGLMIGCILIYIHVVSIDSFGIPYLSPTAPLRPTDLKDVFIRAPWWLMKRRPSFVGSSNSNRLTIKKSLPEDDED</sequence>
<dbReference type="RefSeq" id="WP_066095258.1">
    <property type="nucleotide sequence ID" value="NZ_CP126114.1"/>
</dbReference>
<evidence type="ECO:0000256" key="2">
    <source>
        <dbReference type="ARBA" id="ARBA00005278"/>
    </source>
</evidence>
<dbReference type="PANTHER" id="PTHR22550:SF5">
    <property type="entry name" value="LEUCINE ZIPPER PROTEIN 4"/>
    <property type="match status" value="1"/>
</dbReference>
<dbReference type="EMBL" id="CP126114">
    <property type="protein sequence ID" value="WHY86653.1"/>
    <property type="molecule type" value="Genomic_DNA"/>
</dbReference>
<dbReference type="GO" id="GO:0009847">
    <property type="term" value="P:spore germination"/>
    <property type="evidence" value="ECO:0007669"/>
    <property type="project" value="UniProtKB-UniRule"/>
</dbReference>
<dbReference type="KEGG" id="nnv:QNH39_01800"/>
<evidence type="ECO:0000256" key="5">
    <source>
        <dbReference type="SAM" id="Phobius"/>
    </source>
</evidence>
<dbReference type="InterPro" id="IPR050768">
    <property type="entry name" value="UPF0353/GerABKA_families"/>
</dbReference>
<evidence type="ECO:0000313" key="7">
    <source>
        <dbReference type="Proteomes" id="UP001178288"/>
    </source>
</evidence>
<feature type="transmembrane region" description="Helical" evidence="5">
    <location>
        <begin position="431"/>
        <end position="452"/>
    </location>
</feature>
<evidence type="ECO:0000256" key="3">
    <source>
        <dbReference type="ARBA" id="ARBA00023136"/>
    </source>
</evidence>
<evidence type="ECO:0000313" key="6">
    <source>
        <dbReference type="EMBL" id="WHY86653.1"/>
    </source>
</evidence>
<protein>
    <submittedName>
        <fullName evidence="6">Spore germination protein</fullName>
    </submittedName>
</protein>
<dbReference type="Proteomes" id="UP001178288">
    <property type="component" value="Chromosome"/>
</dbReference>
<feature type="transmembrane region" description="Helical" evidence="5">
    <location>
        <begin position="374"/>
        <end position="394"/>
    </location>
</feature>
<comment type="subcellular location">
    <subcellularLocation>
        <location evidence="4">Cell membrane</location>
    </subcellularLocation>
    <subcellularLocation>
        <location evidence="1">Membrane</location>
        <topology evidence="1">Multi-pass membrane protein</topology>
    </subcellularLocation>
</comment>
<dbReference type="AlphaFoldDB" id="A0AA95SD19"/>
<reference evidence="6" key="1">
    <citation type="submission" date="2023-05" db="EMBL/GenBank/DDBJ databases">
        <title>Comparative genomics of Bacillaceae isolates and their secondary metabolite potential.</title>
        <authorList>
            <person name="Song L."/>
            <person name="Nielsen L.J."/>
            <person name="Mohite O."/>
            <person name="Xu X."/>
            <person name="Weber T."/>
            <person name="Kovacs A.T."/>
        </authorList>
    </citation>
    <scope>NUCLEOTIDE SEQUENCE</scope>
    <source>
        <strain evidence="6">XLM17</strain>
    </source>
</reference>
<keyword evidence="3 4" id="KW-0472">Membrane</keyword>
<comment type="similarity">
    <text evidence="2 4">Belongs to the GerABKA family.</text>
</comment>
<evidence type="ECO:0000256" key="1">
    <source>
        <dbReference type="ARBA" id="ARBA00004141"/>
    </source>
</evidence>
<evidence type="ECO:0000256" key="4">
    <source>
        <dbReference type="PIRNR" id="PIRNR005690"/>
    </source>
</evidence>
<feature type="transmembrane region" description="Helical" evidence="5">
    <location>
        <begin position="263"/>
        <end position="284"/>
    </location>
</feature>
<dbReference type="Pfam" id="PF03323">
    <property type="entry name" value="GerA"/>
    <property type="match status" value="1"/>
</dbReference>
<accession>A0AA95SD19</accession>
<dbReference type="GO" id="GO:0005886">
    <property type="term" value="C:plasma membrane"/>
    <property type="evidence" value="ECO:0007669"/>
    <property type="project" value="UniProtKB-SubCell"/>
</dbReference>
<feature type="transmembrane region" description="Helical" evidence="5">
    <location>
        <begin position="305"/>
        <end position="324"/>
    </location>
</feature>
<keyword evidence="5" id="KW-1133">Transmembrane helix</keyword>
<feature type="transmembrane region" description="Helical" evidence="5">
    <location>
        <begin position="400"/>
        <end position="419"/>
    </location>
</feature>
<name>A0AA95SD19_9BACI</name>
<dbReference type="PIRSF" id="PIRSF005690">
    <property type="entry name" value="GerBA"/>
    <property type="match status" value="1"/>
</dbReference>
<proteinExistence type="inferred from homology"/>
<dbReference type="PANTHER" id="PTHR22550">
    <property type="entry name" value="SPORE GERMINATION PROTEIN"/>
    <property type="match status" value="1"/>
</dbReference>
<gene>
    <name evidence="6" type="ORF">QNH39_01800</name>
</gene>